<evidence type="ECO:0000313" key="1">
    <source>
        <dbReference type="EMBL" id="KAJ8001353.1"/>
    </source>
</evidence>
<sequence length="208" mass="23011">MFPALRGETSKHPATLSPALCSVMDTSVKSEEAFPTPPPYFLPSQGKPSDDMRFYSSPFAPPPLTPSMTNSYINLTPCEDSKQDKNVRIYHINHRQPRTDAVMSDGTSFPGQSSGMQFQTELGVSPGQTRCPSCQTQVTTDVRTSAGSFAWTMCLVFILCGLILGCCLIPFLVRHFKDTYHTCPRCQMVLYIHKKTCCPATSDLRPTT</sequence>
<gene>
    <name evidence="1" type="ORF">DPEC_G00168650</name>
</gene>
<name>A0ACC2GCL8_DALPE</name>
<organism evidence="1 2">
    <name type="scientific">Dallia pectoralis</name>
    <name type="common">Alaska blackfish</name>
    <dbReference type="NCBI Taxonomy" id="75939"/>
    <lineage>
        <taxon>Eukaryota</taxon>
        <taxon>Metazoa</taxon>
        <taxon>Chordata</taxon>
        <taxon>Craniata</taxon>
        <taxon>Vertebrata</taxon>
        <taxon>Euteleostomi</taxon>
        <taxon>Actinopterygii</taxon>
        <taxon>Neopterygii</taxon>
        <taxon>Teleostei</taxon>
        <taxon>Protacanthopterygii</taxon>
        <taxon>Esociformes</taxon>
        <taxon>Umbridae</taxon>
        <taxon>Dallia</taxon>
    </lineage>
</organism>
<dbReference type="Proteomes" id="UP001157502">
    <property type="component" value="Chromosome 14"/>
</dbReference>
<reference evidence="1" key="1">
    <citation type="submission" date="2021-05" db="EMBL/GenBank/DDBJ databases">
        <authorList>
            <person name="Pan Q."/>
            <person name="Jouanno E."/>
            <person name="Zahm M."/>
            <person name="Klopp C."/>
            <person name="Cabau C."/>
            <person name="Louis A."/>
            <person name="Berthelot C."/>
            <person name="Parey E."/>
            <person name="Roest Crollius H."/>
            <person name="Montfort J."/>
            <person name="Robinson-Rechavi M."/>
            <person name="Bouchez O."/>
            <person name="Lampietro C."/>
            <person name="Lopez Roques C."/>
            <person name="Donnadieu C."/>
            <person name="Postlethwait J."/>
            <person name="Bobe J."/>
            <person name="Dillon D."/>
            <person name="Chandos A."/>
            <person name="von Hippel F."/>
            <person name="Guiguen Y."/>
        </authorList>
    </citation>
    <scope>NUCLEOTIDE SEQUENCE</scope>
    <source>
        <strain evidence="1">YG-Jan2019</strain>
    </source>
</reference>
<protein>
    <submittedName>
        <fullName evidence="1">Uncharacterized protein</fullName>
    </submittedName>
</protein>
<keyword evidence="2" id="KW-1185">Reference proteome</keyword>
<proteinExistence type="predicted"/>
<comment type="caution">
    <text evidence="1">The sequence shown here is derived from an EMBL/GenBank/DDBJ whole genome shotgun (WGS) entry which is preliminary data.</text>
</comment>
<accession>A0ACC2GCL8</accession>
<dbReference type="EMBL" id="CM055741">
    <property type="protein sequence ID" value="KAJ8001353.1"/>
    <property type="molecule type" value="Genomic_DNA"/>
</dbReference>
<evidence type="ECO:0000313" key="2">
    <source>
        <dbReference type="Proteomes" id="UP001157502"/>
    </source>
</evidence>